<dbReference type="PROSITE" id="PS51257">
    <property type="entry name" value="PROKAR_LIPOPROTEIN"/>
    <property type="match status" value="1"/>
</dbReference>
<keyword evidence="2" id="KW-1185">Reference proteome</keyword>
<reference evidence="1 2" key="1">
    <citation type="submission" date="2018-10" db="EMBL/GenBank/DDBJ databases">
        <title>Genomic Encyclopedia of Archaeal and Bacterial Type Strains, Phase II (KMG-II): from individual species to whole genera.</title>
        <authorList>
            <person name="Goeker M."/>
        </authorList>
    </citation>
    <scope>NUCLEOTIDE SEQUENCE [LARGE SCALE GENOMIC DNA]</scope>
    <source>
        <strain evidence="1 2">DSM 19727</strain>
    </source>
</reference>
<dbReference type="EMBL" id="REFH01000013">
    <property type="protein sequence ID" value="RMA72510.1"/>
    <property type="molecule type" value="Genomic_DNA"/>
</dbReference>
<accession>A0A3L9ZJV8</accession>
<dbReference type="SUPFAM" id="SSF51182">
    <property type="entry name" value="RmlC-like cupins"/>
    <property type="match status" value="1"/>
</dbReference>
<dbReference type="Proteomes" id="UP000280368">
    <property type="component" value="Unassembled WGS sequence"/>
</dbReference>
<protein>
    <recommendedName>
        <fullName evidence="3">Quercetin dioxygenase-like cupin family protein</fullName>
    </recommendedName>
</protein>
<sequence>MKKTIVLLSIFALFSCKSVPVEPVRTMNLKDLHTEQKDVQTALLFAPSENKVMSLQIEKGKQLAEHVTKVPALLVCVSGSGNYGDESGRKLSLKSGDYVKIEPNIKHWVDAYENSNFLLIK</sequence>
<dbReference type="RefSeq" id="WP_245980958.1">
    <property type="nucleotide sequence ID" value="NZ_CBCSGA010000011.1"/>
</dbReference>
<comment type="caution">
    <text evidence="1">The sequence shown here is derived from an EMBL/GenBank/DDBJ whole genome shotgun (WGS) entry which is preliminary data.</text>
</comment>
<dbReference type="AlphaFoldDB" id="A0A3L9ZJV8"/>
<gene>
    <name evidence="1" type="ORF">BC961_2912</name>
</gene>
<evidence type="ECO:0008006" key="3">
    <source>
        <dbReference type="Google" id="ProtNLM"/>
    </source>
</evidence>
<evidence type="ECO:0000313" key="1">
    <source>
        <dbReference type="EMBL" id="RMA72510.1"/>
    </source>
</evidence>
<dbReference type="InterPro" id="IPR014710">
    <property type="entry name" value="RmlC-like_jellyroll"/>
</dbReference>
<organism evidence="1 2">
    <name type="scientific">Flavobacterium weaverense</name>
    <dbReference type="NCBI Taxonomy" id="271156"/>
    <lineage>
        <taxon>Bacteria</taxon>
        <taxon>Pseudomonadati</taxon>
        <taxon>Bacteroidota</taxon>
        <taxon>Flavobacteriia</taxon>
        <taxon>Flavobacteriales</taxon>
        <taxon>Flavobacteriaceae</taxon>
        <taxon>Flavobacterium</taxon>
    </lineage>
</organism>
<name>A0A3L9ZJV8_9FLAO</name>
<evidence type="ECO:0000313" key="2">
    <source>
        <dbReference type="Proteomes" id="UP000280368"/>
    </source>
</evidence>
<proteinExistence type="predicted"/>
<dbReference type="InterPro" id="IPR011051">
    <property type="entry name" value="RmlC_Cupin_sf"/>
</dbReference>
<dbReference type="Gene3D" id="2.60.120.10">
    <property type="entry name" value="Jelly Rolls"/>
    <property type="match status" value="1"/>
</dbReference>